<organism evidence="8 9">
    <name type="scientific">Ajellomyces dermatitidis (strain ER-3 / ATCC MYA-2586)</name>
    <name type="common">Blastomyces dermatitidis</name>
    <dbReference type="NCBI Taxonomy" id="559297"/>
    <lineage>
        <taxon>Eukaryota</taxon>
        <taxon>Fungi</taxon>
        <taxon>Dikarya</taxon>
        <taxon>Ascomycota</taxon>
        <taxon>Pezizomycotina</taxon>
        <taxon>Eurotiomycetes</taxon>
        <taxon>Eurotiomycetidae</taxon>
        <taxon>Onygenales</taxon>
        <taxon>Ajellomycetaceae</taxon>
        <taxon>Blastomyces</taxon>
    </lineage>
</organism>
<comment type="subcellular location">
    <subcellularLocation>
        <location evidence="1">Mitochondrion</location>
    </subcellularLocation>
</comment>
<gene>
    <name evidence="8" type="ORF">BDCG_05438</name>
</gene>
<evidence type="ECO:0000256" key="2">
    <source>
        <dbReference type="ARBA" id="ARBA00022692"/>
    </source>
</evidence>
<evidence type="ECO:0000259" key="7">
    <source>
        <dbReference type="PROSITE" id="PS51503"/>
    </source>
</evidence>
<dbReference type="InterPro" id="IPR040153">
    <property type="entry name" value="Rcf2"/>
</dbReference>
<evidence type="ECO:0000256" key="3">
    <source>
        <dbReference type="ARBA" id="ARBA00022989"/>
    </source>
</evidence>
<accession>A0ABP2F460</accession>
<evidence type="ECO:0000256" key="6">
    <source>
        <dbReference type="SAM" id="Phobius"/>
    </source>
</evidence>
<dbReference type="Proteomes" id="UP000002039">
    <property type="component" value="Unassembled WGS sequence"/>
</dbReference>
<evidence type="ECO:0000313" key="9">
    <source>
        <dbReference type="Proteomes" id="UP000002039"/>
    </source>
</evidence>
<reference evidence="9" key="1">
    <citation type="journal article" date="2015" name="PLoS Genet.">
        <title>The dynamic genome and transcriptome of the human fungal pathogen Blastomyces and close relative Emmonsia.</title>
        <authorList>
            <person name="Munoz J.F."/>
            <person name="Gauthier G.M."/>
            <person name="Desjardins C.A."/>
            <person name="Gallo J.E."/>
            <person name="Holder J."/>
            <person name="Sullivan T.D."/>
            <person name="Marty A.J."/>
            <person name="Carmen J.C."/>
            <person name="Chen Z."/>
            <person name="Ding L."/>
            <person name="Gujja S."/>
            <person name="Magrini V."/>
            <person name="Misas E."/>
            <person name="Mitreva M."/>
            <person name="Priest M."/>
            <person name="Saif S."/>
            <person name="Whiston E.A."/>
            <person name="Young S."/>
            <person name="Zeng Q."/>
            <person name="Goldman W.E."/>
            <person name="Mardis E.R."/>
            <person name="Taylor J.W."/>
            <person name="McEwen J.G."/>
            <person name="Clay O.K."/>
            <person name="Klein B.S."/>
            <person name="Cuomo C.A."/>
        </authorList>
    </citation>
    <scope>NUCLEOTIDE SEQUENCE [LARGE SCALE GENOMIC DNA]</scope>
    <source>
        <strain evidence="9">ER-3 / ATCC MYA-2586</strain>
    </source>
</reference>
<dbReference type="EMBL" id="EQ999977">
    <property type="protein sequence ID" value="EEQ90318.1"/>
    <property type="molecule type" value="Genomic_DNA"/>
</dbReference>
<keyword evidence="4 6" id="KW-0472">Membrane</keyword>
<dbReference type="RefSeq" id="XP_045277073.1">
    <property type="nucleotide sequence ID" value="XM_045421119.1"/>
</dbReference>
<dbReference type="PROSITE" id="PS51503">
    <property type="entry name" value="HIG1"/>
    <property type="match status" value="1"/>
</dbReference>
<feature type="transmembrane region" description="Helical" evidence="6">
    <location>
        <begin position="117"/>
        <end position="135"/>
    </location>
</feature>
<dbReference type="PANTHER" id="PTHR28018">
    <property type="entry name" value="RESPIRATORY SUPERCOMPLEX FACTOR 2, MITOCHONDRIAL"/>
    <property type="match status" value="1"/>
</dbReference>
<keyword evidence="9" id="KW-1185">Reference proteome</keyword>
<evidence type="ECO:0000256" key="1">
    <source>
        <dbReference type="ARBA" id="ARBA00004173"/>
    </source>
</evidence>
<dbReference type="Pfam" id="PF04588">
    <property type="entry name" value="HIG_1_N"/>
    <property type="match status" value="1"/>
</dbReference>
<dbReference type="GeneID" id="69027451"/>
<protein>
    <submittedName>
        <fullName evidence="8">Mitochondrial hypoxia responsive domain-containing protein</fullName>
    </submittedName>
</protein>
<proteinExistence type="predicted"/>
<feature type="domain" description="HIG1" evidence="7">
    <location>
        <begin position="89"/>
        <end position="180"/>
    </location>
</feature>
<sequence length="244" mass="27298">MKILTKEEEDAHYRAVLRGGTVGTVVGLVGGTAALLAASKRVPTIKNLTLPMKAFLVTSSGTFLGIIVADHSSRSFEASQHHEHAFLGEREARLRKEELATMSTTDRMWEFIRKEKYKIMTVSWAASMIAAWAMVSRNTALTKGQKIVQARVYAQGLTLAVMCGTAAMEISDQRRGKGLLDKMKEKQAQTKQAKQNERYQGEELWKDMVEAEEERLRRRMKKKRKTKTIKAGGLVVGPGMRSKV</sequence>
<evidence type="ECO:0000256" key="4">
    <source>
        <dbReference type="ARBA" id="ARBA00023136"/>
    </source>
</evidence>
<name>A0ABP2F460_AJEDR</name>
<dbReference type="PANTHER" id="PTHR28018:SF3">
    <property type="entry name" value="RESPIRATORY SUPERCOMPLEX FACTOR 2, MITOCHONDRIAL"/>
    <property type="match status" value="1"/>
</dbReference>
<feature type="compositionally biased region" description="Basic residues" evidence="5">
    <location>
        <begin position="218"/>
        <end position="228"/>
    </location>
</feature>
<evidence type="ECO:0000313" key="8">
    <source>
        <dbReference type="EMBL" id="EEQ90318.1"/>
    </source>
</evidence>
<evidence type="ECO:0000256" key="5">
    <source>
        <dbReference type="SAM" id="MobiDB-lite"/>
    </source>
</evidence>
<feature type="region of interest" description="Disordered" evidence="5">
    <location>
        <begin position="218"/>
        <end position="244"/>
    </location>
</feature>
<feature type="transmembrane region" description="Helical" evidence="6">
    <location>
        <begin position="20"/>
        <end position="38"/>
    </location>
</feature>
<feature type="transmembrane region" description="Helical" evidence="6">
    <location>
        <begin position="50"/>
        <end position="69"/>
    </location>
</feature>
<dbReference type="InterPro" id="IPR007667">
    <property type="entry name" value="Hypoxia_induced_domain"/>
</dbReference>
<keyword evidence="2 6" id="KW-0812">Transmembrane</keyword>
<keyword evidence="3 6" id="KW-1133">Transmembrane helix</keyword>